<dbReference type="EMBL" id="MODZ01000007">
    <property type="protein sequence ID" value="OIJ35678.1"/>
    <property type="molecule type" value="Genomic_DNA"/>
</dbReference>
<dbReference type="InterPro" id="IPR009050">
    <property type="entry name" value="Globin-like_sf"/>
</dbReference>
<dbReference type="GO" id="GO:0046872">
    <property type="term" value="F:metal ion binding"/>
    <property type="evidence" value="ECO:0007669"/>
    <property type="project" value="UniProtKB-KW"/>
</dbReference>
<evidence type="ECO:0000313" key="12">
    <source>
        <dbReference type="Proteomes" id="UP000179540"/>
    </source>
</evidence>
<evidence type="ECO:0000313" key="9">
    <source>
        <dbReference type="EMBL" id="QQC59472.1"/>
    </source>
</evidence>
<dbReference type="CDD" id="cd14771">
    <property type="entry name" value="TrHb2_Mt-trHbO-like_O"/>
    <property type="match status" value="1"/>
</dbReference>
<dbReference type="InterPro" id="IPR044203">
    <property type="entry name" value="GlbO/GLB3-like"/>
</dbReference>
<evidence type="ECO:0000313" key="10">
    <source>
        <dbReference type="Proteomes" id="UP000053171"/>
    </source>
</evidence>
<evidence type="ECO:0000256" key="5">
    <source>
        <dbReference type="ARBA" id="ARBA00034496"/>
    </source>
</evidence>
<evidence type="ECO:0000313" key="6">
    <source>
        <dbReference type="EMBL" id="OAX51895.1"/>
    </source>
</evidence>
<name>A0A199NSV6_9MICC</name>
<evidence type="ECO:0000256" key="2">
    <source>
        <dbReference type="ARBA" id="ARBA00022617"/>
    </source>
</evidence>
<dbReference type="OrthoDB" id="9790913at2"/>
<dbReference type="InterPro" id="IPR001486">
    <property type="entry name" value="Hemoglobin_trunc"/>
</dbReference>
<accession>A0A199NSV6</accession>
<reference evidence="6 10" key="3">
    <citation type="submission" date="2016-06" db="EMBL/GenBank/DDBJ databases">
        <title>Identification of putative biosynthetic pathways for the production of bioactive secondary metabolites by the marine actinomycete Kocuria kristinae RUTW2-3.</title>
        <authorList>
            <person name="Waterworth S.C."/>
            <person name="Walmsley T.A."/>
            <person name="Matongo T."/>
            <person name="Davies-Coleman M.T."/>
            <person name="Dorrington R.A."/>
        </authorList>
    </citation>
    <scope>NUCLEOTIDE SEQUENCE [LARGE SCALE GENOMIC DNA]</scope>
    <source>
        <strain evidence="10">RuSp02-3</strain>
        <strain evidence="6">RUTW2-3</strain>
        <strain evidence="7 11">RUTW4-5</strain>
    </source>
</reference>
<reference evidence="8 12" key="4">
    <citation type="submission" date="2016-10" db="EMBL/GenBank/DDBJ databases">
        <title>Draft genome sequence of strain LCT isolated from the Shenzhou X spacecraft of China.</title>
        <authorList>
            <person name="Huang B."/>
        </authorList>
    </citation>
    <scope>NUCLEOTIDE SEQUENCE [LARGE SCALE GENOMIC DNA]</scope>
    <source>
        <strain evidence="8 12">LCT-H5</strain>
    </source>
</reference>
<protein>
    <submittedName>
        <fullName evidence="9">Globin</fullName>
    </submittedName>
</protein>
<dbReference type="Proteomes" id="UP000053171">
    <property type="component" value="Unassembled WGS sequence"/>
</dbReference>
<evidence type="ECO:0000313" key="13">
    <source>
        <dbReference type="Proteomes" id="UP000595221"/>
    </source>
</evidence>
<keyword evidence="4" id="KW-0408">Iron</keyword>
<proteinExistence type="inferred from homology"/>
<evidence type="ECO:0000313" key="7">
    <source>
        <dbReference type="EMBL" id="OAX59339.1"/>
    </source>
</evidence>
<dbReference type="STRING" id="37923.BK826_06455"/>
<keyword evidence="3" id="KW-0479">Metal-binding</keyword>
<dbReference type="InterPro" id="IPR012292">
    <property type="entry name" value="Globin/Proto"/>
</dbReference>
<dbReference type="RefSeq" id="WP_064725396.1">
    <property type="nucleotide sequence ID" value="NZ_CP066078.1"/>
</dbReference>
<dbReference type="GO" id="GO:0019825">
    <property type="term" value="F:oxygen binding"/>
    <property type="evidence" value="ECO:0007669"/>
    <property type="project" value="InterPro"/>
</dbReference>
<dbReference type="Pfam" id="PF01152">
    <property type="entry name" value="Bac_globin"/>
    <property type="match status" value="1"/>
</dbReference>
<dbReference type="Gene3D" id="1.10.490.10">
    <property type="entry name" value="Globins"/>
    <property type="match status" value="1"/>
</dbReference>
<dbReference type="Proteomes" id="UP000092021">
    <property type="component" value="Unassembled WGS sequence"/>
</dbReference>
<reference evidence="6" key="1">
    <citation type="submission" date="2016-04" db="EMBL/GenBank/DDBJ databases">
        <authorList>
            <person name="Evans L.H."/>
            <person name="Alamgir A."/>
            <person name="Owens N."/>
            <person name="Weber N.D."/>
            <person name="Virtaneva K."/>
            <person name="Barbian K."/>
            <person name="Babar A."/>
            <person name="Rosenke K."/>
        </authorList>
    </citation>
    <scope>NUCLEOTIDE SEQUENCE [LARGE SCALE GENOMIC DNA]</scope>
    <source>
        <strain evidence="6">RUTW2-3</strain>
    </source>
</reference>
<organism evidence="6 10">
    <name type="scientific">Rothia kristinae</name>
    <dbReference type="NCBI Taxonomy" id="37923"/>
    <lineage>
        <taxon>Bacteria</taxon>
        <taxon>Bacillati</taxon>
        <taxon>Actinomycetota</taxon>
        <taxon>Actinomycetes</taxon>
        <taxon>Micrococcales</taxon>
        <taxon>Micrococcaceae</taxon>
        <taxon>Rothia</taxon>
    </lineage>
</organism>
<reference evidence="10" key="2">
    <citation type="submission" date="2016-04" db="EMBL/GenBank/DDBJ databases">
        <authorList>
            <person name="Waterworth S."/>
            <person name="Matcher G."/>
        </authorList>
    </citation>
    <scope>NUCLEOTIDE SEQUENCE [LARGE SCALE GENOMIC DNA]</scope>
    <source>
        <strain evidence="10">RuSp02-3</strain>
    </source>
</reference>
<dbReference type="AlphaFoldDB" id="A0A199NSV6"/>
<evidence type="ECO:0000313" key="8">
    <source>
        <dbReference type="EMBL" id="OIJ35678.1"/>
    </source>
</evidence>
<dbReference type="EMBL" id="CP066078">
    <property type="protein sequence ID" value="QQC59472.1"/>
    <property type="molecule type" value="Genomic_DNA"/>
</dbReference>
<dbReference type="PANTHER" id="PTHR47366:SF1">
    <property type="entry name" value="TWO-ON-TWO HEMOGLOBIN-3"/>
    <property type="match status" value="1"/>
</dbReference>
<keyword evidence="2" id="KW-0349">Heme</keyword>
<dbReference type="SUPFAM" id="SSF46458">
    <property type="entry name" value="Globin-like"/>
    <property type="match status" value="1"/>
</dbReference>
<gene>
    <name evidence="7" type="ORF">A5N15_07360</name>
    <name evidence="6" type="ORF">AN277_0206070</name>
    <name evidence="8" type="ORF">BK826_06455</name>
    <name evidence="9" type="ORF">I6H58_00145</name>
</gene>
<evidence type="ECO:0000313" key="11">
    <source>
        <dbReference type="Proteomes" id="UP000092021"/>
    </source>
</evidence>
<evidence type="ECO:0000256" key="3">
    <source>
        <dbReference type="ARBA" id="ARBA00022723"/>
    </source>
</evidence>
<dbReference type="EMBL" id="LWGZ01000647">
    <property type="protein sequence ID" value="OAX59339.1"/>
    <property type="molecule type" value="Genomic_DNA"/>
</dbReference>
<dbReference type="GO" id="GO:0020037">
    <property type="term" value="F:heme binding"/>
    <property type="evidence" value="ECO:0007669"/>
    <property type="project" value="InterPro"/>
</dbReference>
<dbReference type="Proteomes" id="UP000595221">
    <property type="component" value="Chromosome"/>
</dbReference>
<sequence>MSAPSLYEQIGGHAAFQRLTREFYSRVAADPEFAAMYPEEDLEPARVRLEMFLEQYFGGPTTYGQLRGHPRLRMRHAPFRIDSAARQTWLRFMRESLDTLELPPMLDGLMWDYFQRAAVAMTNTPG</sequence>
<dbReference type="GO" id="GO:0005344">
    <property type="term" value="F:oxygen carrier activity"/>
    <property type="evidence" value="ECO:0007669"/>
    <property type="project" value="InterPro"/>
</dbReference>
<dbReference type="PANTHER" id="PTHR47366">
    <property type="entry name" value="TWO-ON-TWO HEMOGLOBIN-3"/>
    <property type="match status" value="1"/>
</dbReference>
<comment type="similarity">
    <text evidence="5">Belongs to the truncated hemoglobin family. Group II subfamily.</text>
</comment>
<keyword evidence="10" id="KW-1185">Reference proteome</keyword>
<dbReference type="Proteomes" id="UP000179540">
    <property type="component" value="Unassembled WGS sequence"/>
</dbReference>
<evidence type="ECO:0000256" key="4">
    <source>
        <dbReference type="ARBA" id="ARBA00023004"/>
    </source>
</evidence>
<dbReference type="EMBL" id="LJBJ02000010">
    <property type="protein sequence ID" value="OAX51895.1"/>
    <property type="molecule type" value="Genomic_DNA"/>
</dbReference>
<reference evidence="9 13" key="5">
    <citation type="submission" date="2020-12" db="EMBL/GenBank/DDBJ databases">
        <title>FDA dAtabase for Regulatory Grade micrObial Sequences (FDA-ARGOS): Supporting development and validation of Infectious Disease Dx tests.</title>
        <authorList>
            <person name="Sproer C."/>
            <person name="Gronow S."/>
            <person name="Severitt S."/>
            <person name="Schroder I."/>
            <person name="Tallon L."/>
            <person name="Sadzewicz L."/>
            <person name="Zhao X."/>
            <person name="Boylan J."/>
            <person name="Ott S."/>
            <person name="Bowen H."/>
            <person name="Vavikolanu K."/>
            <person name="Mehta A."/>
            <person name="Aluvathingal J."/>
            <person name="Nadendla S."/>
            <person name="Lowell S."/>
            <person name="Myers T."/>
            <person name="Yan Y."/>
            <person name="Sichtig H."/>
        </authorList>
    </citation>
    <scope>NUCLEOTIDE SEQUENCE [LARGE SCALE GENOMIC DNA]</scope>
    <source>
        <strain evidence="9 13">FDAARGOS_1001</strain>
    </source>
</reference>
<evidence type="ECO:0000256" key="1">
    <source>
        <dbReference type="ARBA" id="ARBA00022448"/>
    </source>
</evidence>
<keyword evidence="1" id="KW-0813">Transport</keyword>